<gene>
    <name evidence="2" type="ORF">Goshw_004836</name>
</gene>
<comment type="caution">
    <text evidence="2">The sequence shown here is derived from an EMBL/GenBank/DDBJ whole genome shotgun (WGS) entry which is preliminary data.</text>
</comment>
<dbReference type="Proteomes" id="UP000593576">
    <property type="component" value="Unassembled WGS sequence"/>
</dbReference>
<organism evidence="2 3">
    <name type="scientific">Gossypium schwendimanii</name>
    <name type="common">Cotton</name>
    <dbReference type="NCBI Taxonomy" id="34291"/>
    <lineage>
        <taxon>Eukaryota</taxon>
        <taxon>Viridiplantae</taxon>
        <taxon>Streptophyta</taxon>
        <taxon>Embryophyta</taxon>
        <taxon>Tracheophyta</taxon>
        <taxon>Spermatophyta</taxon>
        <taxon>Magnoliopsida</taxon>
        <taxon>eudicotyledons</taxon>
        <taxon>Gunneridae</taxon>
        <taxon>Pentapetalae</taxon>
        <taxon>rosids</taxon>
        <taxon>malvids</taxon>
        <taxon>Malvales</taxon>
        <taxon>Malvaceae</taxon>
        <taxon>Malvoideae</taxon>
        <taxon>Gossypium</taxon>
    </lineage>
</organism>
<dbReference type="EMBL" id="JABFAF010000005">
    <property type="protein sequence ID" value="MBA0854779.1"/>
    <property type="molecule type" value="Genomic_DNA"/>
</dbReference>
<dbReference type="GO" id="GO:0003676">
    <property type="term" value="F:nucleic acid binding"/>
    <property type="evidence" value="ECO:0007669"/>
    <property type="project" value="InterPro"/>
</dbReference>
<dbReference type="OrthoDB" id="10506377at2759"/>
<protein>
    <recommendedName>
        <fullName evidence="1">RNase H type-1 domain-containing protein</fullName>
    </recommendedName>
</protein>
<keyword evidence="3" id="KW-1185">Reference proteome</keyword>
<proteinExistence type="predicted"/>
<dbReference type="InterPro" id="IPR002156">
    <property type="entry name" value="RNaseH_domain"/>
</dbReference>
<accession>A0A7J9L8P2</accession>
<feature type="domain" description="RNase H type-1" evidence="1">
    <location>
        <begin position="1"/>
        <end position="54"/>
    </location>
</feature>
<dbReference type="GO" id="GO:0004523">
    <property type="term" value="F:RNA-DNA hybrid ribonuclease activity"/>
    <property type="evidence" value="ECO:0007669"/>
    <property type="project" value="InterPro"/>
</dbReference>
<evidence type="ECO:0000313" key="3">
    <source>
        <dbReference type="Proteomes" id="UP000593576"/>
    </source>
</evidence>
<reference evidence="2 3" key="1">
    <citation type="journal article" date="2019" name="Genome Biol. Evol.">
        <title>Insights into the evolution of the New World diploid cottons (Gossypium, subgenus Houzingenia) based on genome sequencing.</title>
        <authorList>
            <person name="Grover C.E."/>
            <person name="Arick M.A. 2nd"/>
            <person name="Thrash A."/>
            <person name="Conover J.L."/>
            <person name="Sanders W.S."/>
            <person name="Peterson D.G."/>
            <person name="Frelichowski J.E."/>
            <person name="Scheffler J.A."/>
            <person name="Scheffler B.E."/>
            <person name="Wendel J.F."/>
        </authorList>
    </citation>
    <scope>NUCLEOTIDE SEQUENCE [LARGE SCALE GENOMIC DNA]</scope>
    <source>
        <strain evidence="2">1</strain>
        <tissue evidence="2">Leaf</tissue>
    </source>
</reference>
<sequence length="102" mass="11450">MVIRNSKGVVLGSKVIINENIPSVFTAEVIACLQSLMFGLDLGFSKIEVKGDPLAGEEFWEKEEFGRGNEVTDERVKAYGKGKYWLPKRLNYYCCLSGELIL</sequence>
<dbReference type="AlphaFoldDB" id="A0A7J9L8P2"/>
<evidence type="ECO:0000259" key="1">
    <source>
        <dbReference type="Pfam" id="PF13456"/>
    </source>
</evidence>
<dbReference type="Pfam" id="PF13456">
    <property type="entry name" value="RVT_3"/>
    <property type="match status" value="1"/>
</dbReference>
<evidence type="ECO:0000313" key="2">
    <source>
        <dbReference type="EMBL" id="MBA0854779.1"/>
    </source>
</evidence>
<name>A0A7J9L8P2_GOSSC</name>